<evidence type="ECO:0000313" key="13">
    <source>
        <dbReference type="Proteomes" id="UP001209803"/>
    </source>
</evidence>
<evidence type="ECO:0000256" key="7">
    <source>
        <dbReference type="ARBA" id="ARBA00029447"/>
    </source>
</evidence>
<sequence length="567" mass="60166">MSFSRWPITWKISLPIATILVFTVAICAVSLNSLYSAMFTERLKKIEDISDSAVSIAAHFHELEKAGDMTREEAQIAAKAAIGAIRFEGNNYVYVYDFDGTNLVHPKTSLNGTNMIDFKDKTGVKIVEELIGHAKAGGAPLLYYWPRANSEVPIEKYGWGEGFNAWNWMVGTGVYIDDLDAAYWSAATKIITLALIGAAIAIAIAMVAVRQTVSPLRALTANMGTLAEGDTNIVVEGADRGDEIGKMATAMQVFVANETERKELEIHQHEAREIAARTGEQVRDISQDFDNQITGLMQTIETSVNRLKSASSDMMVGAEQTTEKSTVVSSSSTQASSNVETVAAAAEELSASVNEIRRQVQSSSEIAAKAAEEAEATNERMHGLSEAAGRIGEVVTLIQAIAEQTNLLALNATIEAARAGEAGKGFAVVAAEVKELATQTSKATEEISSQISAIQGETEQAAGAIGSVTEIINNMNEIASSIAAAVDEQGAATQEIAENAQQASQSSVEVSSTIQGVSDAAGNTKEAAQTVDVAAGDLETNASDLRGKVTSFLDTVRELTSQRNEAA</sequence>
<organism evidence="12 13">
    <name type="scientific">Roseibium porphyridii</name>
    <dbReference type="NCBI Taxonomy" id="2866279"/>
    <lineage>
        <taxon>Bacteria</taxon>
        <taxon>Pseudomonadati</taxon>
        <taxon>Pseudomonadota</taxon>
        <taxon>Alphaproteobacteria</taxon>
        <taxon>Hyphomicrobiales</taxon>
        <taxon>Stappiaceae</taxon>
        <taxon>Roseibium</taxon>
    </lineage>
</organism>
<evidence type="ECO:0000259" key="11">
    <source>
        <dbReference type="PROSITE" id="PS50885"/>
    </source>
</evidence>
<evidence type="ECO:0000259" key="10">
    <source>
        <dbReference type="PROSITE" id="PS50111"/>
    </source>
</evidence>
<proteinExistence type="inferred from homology"/>
<dbReference type="InterPro" id="IPR033480">
    <property type="entry name" value="sCache_2"/>
</dbReference>
<dbReference type="PROSITE" id="PS50885">
    <property type="entry name" value="HAMP"/>
    <property type="match status" value="1"/>
</dbReference>
<dbReference type="SUPFAM" id="SSF58104">
    <property type="entry name" value="Methyl-accepting chemotaxis protein (MCP) signaling domain"/>
    <property type="match status" value="1"/>
</dbReference>
<dbReference type="Proteomes" id="UP001209803">
    <property type="component" value="Chromosome"/>
</dbReference>
<feature type="domain" description="Methyl-accepting transducer" evidence="10">
    <location>
        <begin position="303"/>
        <end position="525"/>
    </location>
</feature>
<evidence type="ECO:0000256" key="8">
    <source>
        <dbReference type="PROSITE-ProRule" id="PRU00284"/>
    </source>
</evidence>
<keyword evidence="3 9" id="KW-0812">Transmembrane</keyword>
<feature type="domain" description="HAMP" evidence="11">
    <location>
        <begin position="210"/>
        <end position="263"/>
    </location>
</feature>
<gene>
    <name evidence="12" type="ORF">K1718_01490</name>
</gene>
<dbReference type="InterPro" id="IPR004010">
    <property type="entry name" value="Double_Cache_2"/>
</dbReference>
<dbReference type="SMART" id="SM00304">
    <property type="entry name" value="HAMP"/>
    <property type="match status" value="1"/>
</dbReference>
<dbReference type="SMART" id="SM01049">
    <property type="entry name" value="Cache_2"/>
    <property type="match status" value="1"/>
</dbReference>
<evidence type="ECO:0000256" key="1">
    <source>
        <dbReference type="ARBA" id="ARBA00004651"/>
    </source>
</evidence>
<dbReference type="InterPro" id="IPR004089">
    <property type="entry name" value="MCPsignal_dom"/>
</dbReference>
<evidence type="ECO:0000256" key="5">
    <source>
        <dbReference type="ARBA" id="ARBA00023136"/>
    </source>
</evidence>
<feature type="transmembrane region" description="Helical" evidence="9">
    <location>
        <begin position="12"/>
        <end position="35"/>
    </location>
</feature>
<reference evidence="12 13" key="1">
    <citation type="submission" date="2023-03" db="EMBL/GenBank/DDBJ databases">
        <title>Roseibium porphyridii sp. nov. and Roseibium rhodosorbium sp. nov. isolated from marine algae, Porphyridium cruentum and Rhodosorus marinus, respectively.</title>
        <authorList>
            <person name="Lee M.W."/>
            <person name="Choi B.J."/>
            <person name="Lee J.K."/>
            <person name="Choi D.G."/>
            <person name="Baek J.H."/>
            <person name="Bayburt H."/>
            <person name="Kim J.M."/>
            <person name="Han D.M."/>
            <person name="Kim K.H."/>
            <person name="Jeon C.O."/>
        </authorList>
    </citation>
    <scope>NUCLEOTIDE SEQUENCE [LARGE SCALE GENOMIC DNA]</scope>
    <source>
        <strain evidence="12 13">KMA01</strain>
    </source>
</reference>
<dbReference type="Pfam" id="PF00015">
    <property type="entry name" value="MCPsignal"/>
    <property type="match status" value="1"/>
</dbReference>
<dbReference type="SMART" id="SM00283">
    <property type="entry name" value="MA"/>
    <property type="match status" value="1"/>
</dbReference>
<protein>
    <submittedName>
        <fullName evidence="12">Cache domain-containing protein</fullName>
    </submittedName>
</protein>
<dbReference type="Pfam" id="PF00672">
    <property type="entry name" value="HAMP"/>
    <property type="match status" value="1"/>
</dbReference>
<dbReference type="Pfam" id="PF08269">
    <property type="entry name" value="dCache_2"/>
    <property type="match status" value="1"/>
</dbReference>
<dbReference type="Gene3D" id="3.30.450.20">
    <property type="entry name" value="PAS domain"/>
    <property type="match status" value="1"/>
</dbReference>
<keyword evidence="5 9" id="KW-0472">Membrane</keyword>
<evidence type="ECO:0000256" key="4">
    <source>
        <dbReference type="ARBA" id="ARBA00022989"/>
    </source>
</evidence>
<dbReference type="PANTHER" id="PTHR32089">
    <property type="entry name" value="METHYL-ACCEPTING CHEMOTAXIS PROTEIN MCPB"/>
    <property type="match status" value="1"/>
</dbReference>
<evidence type="ECO:0000256" key="3">
    <source>
        <dbReference type="ARBA" id="ARBA00022692"/>
    </source>
</evidence>
<dbReference type="EMBL" id="CP120863">
    <property type="protein sequence ID" value="WFE90047.1"/>
    <property type="molecule type" value="Genomic_DNA"/>
</dbReference>
<feature type="transmembrane region" description="Helical" evidence="9">
    <location>
        <begin position="190"/>
        <end position="209"/>
    </location>
</feature>
<dbReference type="Gene3D" id="1.10.287.950">
    <property type="entry name" value="Methyl-accepting chemotaxis protein"/>
    <property type="match status" value="1"/>
</dbReference>
<keyword evidence="6 8" id="KW-0807">Transducer</keyword>
<evidence type="ECO:0000313" key="12">
    <source>
        <dbReference type="EMBL" id="WFE90047.1"/>
    </source>
</evidence>
<dbReference type="Gene3D" id="6.10.340.10">
    <property type="match status" value="1"/>
</dbReference>
<evidence type="ECO:0000256" key="9">
    <source>
        <dbReference type="SAM" id="Phobius"/>
    </source>
</evidence>
<keyword evidence="2" id="KW-1003">Cell membrane</keyword>
<accession>A0ABY8F7F0</accession>
<dbReference type="PANTHER" id="PTHR32089:SF112">
    <property type="entry name" value="LYSOZYME-LIKE PROTEIN-RELATED"/>
    <property type="match status" value="1"/>
</dbReference>
<dbReference type="InterPro" id="IPR003660">
    <property type="entry name" value="HAMP_dom"/>
</dbReference>
<name>A0ABY8F7F0_9HYPH</name>
<keyword evidence="13" id="KW-1185">Reference proteome</keyword>
<comment type="similarity">
    <text evidence="7">Belongs to the methyl-accepting chemotaxis (MCP) protein family.</text>
</comment>
<evidence type="ECO:0000256" key="6">
    <source>
        <dbReference type="ARBA" id="ARBA00023224"/>
    </source>
</evidence>
<dbReference type="PROSITE" id="PS50111">
    <property type="entry name" value="CHEMOTAXIS_TRANSDUC_2"/>
    <property type="match status" value="1"/>
</dbReference>
<dbReference type="PRINTS" id="PR00260">
    <property type="entry name" value="CHEMTRNSDUCR"/>
</dbReference>
<dbReference type="RefSeq" id="WP_265679969.1">
    <property type="nucleotide sequence ID" value="NZ_CP120863.1"/>
</dbReference>
<dbReference type="InterPro" id="IPR004090">
    <property type="entry name" value="Chemotax_Me-accpt_rcpt"/>
</dbReference>
<keyword evidence="4 9" id="KW-1133">Transmembrane helix</keyword>
<comment type="subcellular location">
    <subcellularLocation>
        <location evidence="1">Cell membrane</location>
        <topology evidence="1">Multi-pass membrane protein</topology>
    </subcellularLocation>
</comment>
<dbReference type="CDD" id="cd06225">
    <property type="entry name" value="HAMP"/>
    <property type="match status" value="1"/>
</dbReference>
<evidence type="ECO:0000256" key="2">
    <source>
        <dbReference type="ARBA" id="ARBA00022475"/>
    </source>
</evidence>